<dbReference type="EMBL" id="JH000456">
    <property type="protein sequence ID" value="EGV94529.1"/>
    <property type="molecule type" value="Genomic_DNA"/>
</dbReference>
<proteinExistence type="predicted"/>
<gene>
    <name evidence="1" type="ORF">I79_011128</name>
</gene>
<evidence type="ECO:0000313" key="2">
    <source>
        <dbReference type="Proteomes" id="UP000001075"/>
    </source>
</evidence>
<dbReference type="AlphaFoldDB" id="G3HKA9"/>
<reference evidence="2" key="1">
    <citation type="journal article" date="2011" name="Nat. Biotechnol.">
        <title>The genomic sequence of the Chinese hamster ovary (CHO)-K1 cell line.</title>
        <authorList>
            <person name="Xu X."/>
            <person name="Nagarajan H."/>
            <person name="Lewis N.E."/>
            <person name="Pan S."/>
            <person name="Cai Z."/>
            <person name="Liu X."/>
            <person name="Chen W."/>
            <person name="Xie M."/>
            <person name="Wang W."/>
            <person name="Hammond S."/>
            <person name="Andersen M.R."/>
            <person name="Neff N."/>
            <person name="Passarelli B."/>
            <person name="Koh W."/>
            <person name="Fan H.C."/>
            <person name="Wang J."/>
            <person name="Gui Y."/>
            <person name="Lee K.H."/>
            <person name="Betenbaugh M.J."/>
            <person name="Quake S.R."/>
            <person name="Famili I."/>
            <person name="Palsson B.O."/>
            <person name="Wang J."/>
        </authorList>
    </citation>
    <scope>NUCLEOTIDE SEQUENCE [LARGE SCALE GENOMIC DNA]</scope>
    <source>
        <strain evidence="2">CHO K1 cell line</strain>
    </source>
</reference>
<accession>G3HKA9</accession>
<dbReference type="Proteomes" id="UP000001075">
    <property type="component" value="Unassembled WGS sequence"/>
</dbReference>
<dbReference type="InParanoid" id="G3HKA9"/>
<evidence type="ECO:0000313" key="1">
    <source>
        <dbReference type="EMBL" id="EGV94529.1"/>
    </source>
</evidence>
<organism evidence="1 2">
    <name type="scientific">Cricetulus griseus</name>
    <name type="common">Chinese hamster</name>
    <name type="synonym">Cricetulus barabensis griseus</name>
    <dbReference type="NCBI Taxonomy" id="10029"/>
    <lineage>
        <taxon>Eukaryota</taxon>
        <taxon>Metazoa</taxon>
        <taxon>Chordata</taxon>
        <taxon>Craniata</taxon>
        <taxon>Vertebrata</taxon>
        <taxon>Euteleostomi</taxon>
        <taxon>Mammalia</taxon>
        <taxon>Eutheria</taxon>
        <taxon>Euarchontoglires</taxon>
        <taxon>Glires</taxon>
        <taxon>Rodentia</taxon>
        <taxon>Myomorpha</taxon>
        <taxon>Muroidea</taxon>
        <taxon>Cricetidae</taxon>
        <taxon>Cricetinae</taxon>
        <taxon>Cricetulus</taxon>
    </lineage>
</organism>
<sequence length="68" mass="7764">MQMMHQEMSKLGQFVILTVKLPRSTIAGKIQRSVLCKLCKLFAGFTRLFLTGQPHHLTAFFATLDFHV</sequence>
<name>G3HKA9_CRIGR</name>
<protein>
    <submittedName>
        <fullName evidence="1">Uncharacterized protein</fullName>
    </submittedName>
</protein>